<feature type="transmembrane region" description="Helical" evidence="1">
    <location>
        <begin position="87"/>
        <end position="107"/>
    </location>
</feature>
<reference evidence="2 3" key="1">
    <citation type="journal article" date="2016" name="Nat. Commun.">
        <title>Thousands of microbial genomes shed light on interconnected biogeochemical processes in an aquifer system.</title>
        <authorList>
            <person name="Anantharaman K."/>
            <person name="Brown C.T."/>
            <person name="Hug L.A."/>
            <person name="Sharon I."/>
            <person name="Castelle C.J."/>
            <person name="Probst A.J."/>
            <person name="Thomas B.C."/>
            <person name="Singh A."/>
            <person name="Wilkins M.J."/>
            <person name="Karaoz U."/>
            <person name="Brodie E.L."/>
            <person name="Williams K.H."/>
            <person name="Hubbard S.S."/>
            <person name="Banfield J.F."/>
        </authorList>
    </citation>
    <scope>NUCLEOTIDE SEQUENCE [LARGE SCALE GENOMIC DNA]</scope>
</reference>
<evidence type="ECO:0000313" key="2">
    <source>
        <dbReference type="EMBL" id="OGZ22981.1"/>
    </source>
</evidence>
<proteinExistence type="predicted"/>
<name>A0A1G2ECG3_9BACT</name>
<comment type="caution">
    <text evidence="2">The sequence shown here is derived from an EMBL/GenBank/DDBJ whole genome shotgun (WGS) entry which is preliminary data.</text>
</comment>
<dbReference type="Proteomes" id="UP000176406">
    <property type="component" value="Unassembled WGS sequence"/>
</dbReference>
<feature type="transmembrane region" description="Helical" evidence="1">
    <location>
        <begin position="127"/>
        <end position="147"/>
    </location>
</feature>
<sequence>MIIQIIFLFLFCLVLAALETQIEGGAGWAQNLPTWRPAPDKLISRLYGKIMGGRELTLYHILVFTLVLVFLHYPYFAGKLWSLSSELTTLSFFFLVIVIWDFLWFVVNPRYDFRRFWGKHVLWHKKWFLHMPADYWFALIISALLYTQLSLRWELLKEWLAAFALFCTFTLIVVIAAIFAGIFNIKEEFKK</sequence>
<organism evidence="2 3">
    <name type="scientific">Candidatus Nealsonbacteria bacterium RIFCSPLOWO2_01_FULL_41_9</name>
    <dbReference type="NCBI Taxonomy" id="1801671"/>
    <lineage>
        <taxon>Bacteria</taxon>
        <taxon>Candidatus Nealsoniibacteriota</taxon>
    </lineage>
</organism>
<keyword evidence="1" id="KW-0812">Transmembrane</keyword>
<accession>A0A1G2ECG3</accession>
<keyword evidence="1" id="KW-0472">Membrane</keyword>
<feature type="transmembrane region" description="Helical" evidence="1">
    <location>
        <begin position="56"/>
        <end position="75"/>
    </location>
</feature>
<keyword evidence="1" id="KW-1133">Transmembrane helix</keyword>
<gene>
    <name evidence="2" type="ORF">A3A08_00365</name>
</gene>
<dbReference type="AlphaFoldDB" id="A0A1G2ECG3"/>
<dbReference type="EMBL" id="MHMG01000029">
    <property type="protein sequence ID" value="OGZ22981.1"/>
    <property type="molecule type" value="Genomic_DNA"/>
</dbReference>
<protein>
    <submittedName>
        <fullName evidence="2">Uncharacterized protein</fullName>
    </submittedName>
</protein>
<evidence type="ECO:0000313" key="3">
    <source>
        <dbReference type="Proteomes" id="UP000176406"/>
    </source>
</evidence>
<feature type="transmembrane region" description="Helical" evidence="1">
    <location>
        <begin position="159"/>
        <end position="183"/>
    </location>
</feature>
<evidence type="ECO:0000256" key="1">
    <source>
        <dbReference type="SAM" id="Phobius"/>
    </source>
</evidence>